<feature type="compositionally biased region" description="Low complexity" evidence="3">
    <location>
        <begin position="168"/>
        <end position="179"/>
    </location>
</feature>
<evidence type="ECO:0000256" key="3">
    <source>
        <dbReference type="SAM" id="MobiDB-lite"/>
    </source>
</evidence>
<dbReference type="InterPro" id="IPR036388">
    <property type="entry name" value="WH-like_DNA-bd_sf"/>
</dbReference>
<dbReference type="SMART" id="SM00346">
    <property type="entry name" value="HTH_ICLR"/>
    <property type="match status" value="1"/>
</dbReference>
<feature type="compositionally biased region" description="Low complexity" evidence="3">
    <location>
        <begin position="197"/>
        <end position="237"/>
    </location>
</feature>
<keyword evidence="1" id="KW-0805">Transcription regulation</keyword>
<evidence type="ECO:0000313" key="6">
    <source>
        <dbReference type="Proteomes" id="UP000196581"/>
    </source>
</evidence>
<reference evidence="6" key="1">
    <citation type="submission" date="2017-02" db="EMBL/GenBank/DDBJ databases">
        <authorList>
            <person name="Dridi B."/>
        </authorList>
    </citation>
    <scope>NUCLEOTIDE SEQUENCE [LARGE SCALE GENOMIC DNA]</scope>
    <source>
        <strain evidence="6">B Co 03.10</strain>
    </source>
</reference>
<dbReference type="Proteomes" id="UP000196581">
    <property type="component" value="Unassembled WGS sequence"/>
</dbReference>
<dbReference type="PROSITE" id="PS51077">
    <property type="entry name" value="HTH_ICLR"/>
    <property type="match status" value="1"/>
</dbReference>
<dbReference type="SUPFAM" id="SSF55781">
    <property type="entry name" value="GAF domain-like"/>
    <property type="match status" value="1"/>
</dbReference>
<dbReference type="Gene3D" id="1.10.10.10">
    <property type="entry name" value="Winged helix-like DNA-binding domain superfamily/Winged helix DNA-binding domain"/>
    <property type="match status" value="1"/>
</dbReference>
<dbReference type="GO" id="GO:0003677">
    <property type="term" value="F:DNA binding"/>
    <property type="evidence" value="ECO:0007669"/>
    <property type="project" value="InterPro"/>
</dbReference>
<gene>
    <name evidence="5" type="ORF">FM105_09780</name>
</gene>
<dbReference type="InterPro" id="IPR036390">
    <property type="entry name" value="WH_DNA-bd_sf"/>
</dbReference>
<dbReference type="EMBL" id="FWFF01000017">
    <property type="protein sequence ID" value="SLM98868.1"/>
    <property type="molecule type" value="Genomic_DNA"/>
</dbReference>
<dbReference type="Pfam" id="PF09339">
    <property type="entry name" value="HTH_IclR"/>
    <property type="match status" value="1"/>
</dbReference>
<dbReference type="GO" id="GO:0003700">
    <property type="term" value="F:DNA-binding transcription factor activity"/>
    <property type="evidence" value="ECO:0007669"/>
    <property type="project" value="TreeGrafter"/>
</dbReference>
<dbReference type="PANTHER" id="PTHR30136:SF24">
    <property type="entry name" value="HTH-TYPE TRANSCRIPTIONAL REPRESSOR ALLR"/>
    <property type="match status" value="1"/>
</dbReference>
<evidence type="ECO:0000256" key="1">
    <source>
        <dbReference type="ARBA" id="ARBA00023015"/>
    </source>
</evidence>
<dbReference type="GO" id="GO:0045892">
    <property type="term" value="P:negative regulation of DNA-templated transcription"/>
    <property type="evidence" value="ECO:0007669"/>
    <property type="project" value="TreeGrafter"/>
</dbReference>
<dbReference type="Gene3D" id="3.30.450.40">
    <property type="match status" value="1"/>
</dbReference>
<sequence>MVVDNGAPKGGLGTIRNATLLMDLLARSPYFHQLTDLAQQSGMTVPTVHRLLRSLVYAEYAVQDPATSRYGLGQAVTRLAVHQMSNNPILTALSPFMIGLRDQLDATIAVHVLIGGEAVCIDQAEARDRGPFRRPLRSVPALESAAGRILAAHAGDEVWESIRTGRTAEPGTGAEDAPGGPAGPAGPVGPVGPGAPGTPEASSTSGTSTSGTSDAPHAPTPSASTEAADSAADMASRRSAWRSAEHVVFESADPTASNEVAVPVRAADGVVVAALSADLQPTADPHAVAASLLRTAASCGRSISHG</sequence>
<keyword evidence="2" id="KW-0804">Transcription</keyword>
<feature type="domain" description="HTH iclR-type" evidence="4">
    <location>
        <begin position="12"/>
        <end position="74"/>
    </location>
</feature>
<organism evidence="5 6">
    <name type="scientific">Brevibacterium yomogidense</name>
    <dbReference type="NCBI Taxonomy" id="946573"/>
    <lineage>
        <taxon>Bacteria</taxon>
        <taxon>Bacillati</taxon>
        <taxon>Actinomycetota</taxon>
        <taxon>Actinomycetes</taxon>
        <taxon>Micrococcales</taxon>
        <taxon>Brevibacteriaceae</taxon>
        <taxon>Brevibacterium</taxon>
    </lineage>
</organism>
<accession>A0A1X6XIB7</accession>
<dbReference type="InterPro" id="IPR050707">
    <property type="entry name" value="HTH_MetabolicPath_Reg"/>
</dbReference>
<dbReference type="InterPro" id="IPR029016">
    <property type="entry name" value="GAF-like_dom_sf"/>
</dbReference>
<evidence type="ECO:0000259" key="4">
    <source>
        <dbReference type="PROSITE" id="PS51077"/>
    </source>
</evidence>
<name>A0A1X6XIB7_9MICO</name>
<dbReference type="PANTHER" id="PTHR30136">
    <property type="entry name" value="HELIX-TURN-HELIX TRANSCRIPTIONAL REGULATOR, ICLR FAMILY"/>
    <property type="match status" value="1"/>
</dbReference>
<dbReference type="InterPro" id="IPR005471">
    <property type="entry name" value="Tscrpt_reg_IclR_N"/>
</dbReference>
<dbReference type="SUPFAM" id="SSF46785">
    <property type="entry name" value="Winged helix' DNA-binding domain"/>
    <property type="match status" value="1"/>
</dbReference>
<evidence type="ECO:0000313" key="5">
    <source>
        <dbReference type="EMBL" id="SLM98868.1"/>
    </source>
</evidence>
<protein>
    <submittedName>
        <fullName evidence="5">Transcriptional regulator, IclR family</fullName>
    </submittedName>
</protein>
<dbReference type="RefSeq" id="WP_179207141.1">
    <property type="nucleotide sequence ID" value="NZ_FWFF01000017.1"/>
</dbReference>
<dbReference type="AlphaFoldDB" id="A0A1X6XIB7"/>
<evidence type="ECO:0000256" key="2">
    <source>
        <dbReference type="ARBA" id="ARBA00023163"/>
    </source>
</evidence>
<proteinExistence type="predicted"/>
<keyword evidence="6" id="KW-1185">Reference proteome</keyword>
<feature type="region of interest" description="Disordered" evidence="3">
    <location>
        <begin position="167"/>
        <end position="237"/>
    </location>
</feature>